<evidence type="ECO:0000313" key="2">
    <source>
        <dbReference type="EMBL" id="OWU73377.1"/>
    </source>
</evidence>
<feature type="signal peptide" evidence="1">
    <location>
        <begin position="1"/>
        <end position="21"/>
    </location>
</feature>
<dbReference type="Proteomes" id="UP000215377">
    <property type="component" value="Unassembled WGS sequence"/>
</dbReference>
<gene>
    <name evidence="2" type="ORF">ATO3_11850</name>
</gene>
<accession>A0A225NQ53</accession>
<sequence>MRLTLTCVALLAALSACSAIAPSASDEEIAAVAFRNDGPASVTLMTVINTSSGSGAHSALLIDGPQRVIFDPAGSFEYDPIPERNDVLFGITPRNEQIYKSSHASEKRYIQLQTIPLTEEQAAVAYQTAVNWGASPAAHCTTATSGVLKSIPGLQSIQSTWYPRKLAEQVSRIPGVREEIYSEGGTESVQEAVAALDEELRQQRWQQ</sequence>
<evidence type="ECO:0008006" key="4">
    <source>
        <dbReference type="Google" id="ProtNLM"/>
    </source>
</evidence>
<comment type="caution">
    <text evidence="2">The sequence shown here is derived from an EMBL/GenBank/DDBJ whole genome shotgun (WGS) entry which is preliminary data.</text>
</comment>
<proteinExistence type="predicted"/>
<dbReference type="PROSITE" id="PS51257">
    <property type="entry name" value="PROKAR_LIPOPROTEIN"/>
    <property type="match status" value="1"/>
</dbReference>
<evidence type="ECO:0000313" key="3">
    <source>
        <dbReference type="Proteomes" id="UP000215377"/>
    </source>
</evidence>
<dbReference type="EMBL" id="AQQR01000004">
    <property type="protein sequence ID" value="OWU73377.1"/>
    <property type="molecule type" value="Genomic_DNA"/>
</dbReference>
<name>A0A225NQ53_9RHOB</name>
<dbReference type="AlphaFoldDB" id="A0A225NQ53"/>
<dbReference type="OrthoDB" id="7666390at2"/>
<organism evidence="2 3">
    <name type="scientific">Marinibacterium profundimaris</name>
    <dbReference type="NCBI Taxonomy" id="1679460"/>
    <lineage>
        <taxon>Bacteria</taxon>
        <taxon>Pseudomonadati</taxon>
        <taxon>Pseudomonadota</taxon>
        <taxon>Alphaproteobacteria</taxon>
        <taxon>Rhodobacterales</taxon>
        <taxon>Paracoccaceae</taxon>
        <taxon>Marinibacterium</taxon>
    </lineage>
</organism>
<keyword evidence="3" id="KW-1185">Reference proteome</keyword>
<dbReference type="RefSeq" id="WP_088650082.1">
    <property type="nucleotide sequence ID" value="NZ_AQQR01000004.1"/>
</dbReference>
<evidence type="ECO:0000256" key="1">
    <source>
        <dbReference type="SAM" id="SignalP"/>
    </source>
</evidence>
<feature type="chain" id="PRO_5012013783" description="Lipoprotein" evidence="1">
    <location>
        <begin position="22"/>
        <end position="207"/>
    </location>
</feature>
<keyword evidence="1" id="KW-0732">Signal</keyword>
<protein>
    <recommendedName>
        <fullName evidence="4">Lipoprotein</fullName>
    </recommendedName>
</protein>
<reference evidence="2 3" key="1">
    <citation type="submission" date="2013-04" db="EMBL/GenBank/DDBJ databases">
        <title>Oceanicola sp. 22II1-22F33 Genome Sequencing.</title>
        <authorList>
            <person name="Lai Q."/>
            <person name="Li G."/>
            <person name="Shao Z."/>
        </authorList>
    </citation>
    <scope>NUCLEOTIDE SEQUENCE [LARGE SCALE GENOMIC DNA]</scope>
    <source>
        <strain evidence="2 3">22II1-22F33</strain>
    </source>
</reference>